<comment type="caution">
    <text evidence="1">The sequence shown here is derived from an EMBL/GenBank/DDBJ whole genome shotgun (WGS) entry which is preliminary data.</text>
</comment>
<gene>
    <name evidence="1" type="ORF">ATANTOWER_028417</name>
</gene>
<dbReference type="Proteomes" id="UP001345963">
    <property type="component" value="Unassembled WGS sequence"/>
</dbReference>
<evidence type="ECO:0000313" key="1">
    <source>
        <dbReference type="EMBL" id="MED6240805.1"/>
    </source>
</evidence>
<protein>
    <submittedName>
        <fullName evidence="1">Uncharacterized protein</fullName>
    </submittedName>
</protein>
<organism evidence="1 2">
    <name type="scientific">Ataeniobius toweri</name>
    <dbReference type="NCBI Taxonomy" id="208326"/>
    <lineage>
        <taxon>Eukaryota</taxon>
        <taxon>Metazoa</taxon>
        <taxon>Chordata</taxon>
        <taxon>Craniata</taxon>
        <taxon>Vertebrata</taxon>
        <taxon>Euteleostomi</taxon>
        <taxon>Actinopterygii</taxon>
        <taxon>Neopterygii</taxon>
        <taxon>Teleostei</taxon>
        <taxon>Neoteleostei</taxon>
        <taxon>Acanthomorphata</taxon>
        <taxon>Ovalentaria</taxon>
        <taxon>Atherinomorphae</taxon>
        <taxon>Cyprinodontiformes</taxon>
        <taxon>Goodeidae</taxon>
        <taxon>Ataeniobius</taxon>
    </lineage>
</organism>
<evidence type="ECO:0000313" key="2">
    <source>
        <dbReference type="Proteomes" id="UP001345963"/>
    </source>
</evidence>
<accession>A0ABU7ATP0</accession>
<reference evidence="1 2" key="1">
    <citation type="submission" date="2021-07" db="EMBL/GenBank/DDBJ databases">
        <authorList>
            <person name="Palmer J.M."/>
        </authorList>
    </citation>
    <scope>NUCLEOTIDE SEQUENCE [LARGE SCALE GENOMIC DNA]</scope>
    <source>
        <strain evidence="1 2">AT_MEX2019</strain>
        <tissue evidence="1">Muscle</tissue>
    </source>
</reference>
<name>A0ABU7ATP0_9TELE</name>
<sequence length="104" mass="11699">MGERHMGEASGFYQKTAQMCKSSKGMLAKARINVDETGIPYNHRTKIFIYKYFSELLVKYKSLQGLYFTGGNLSEIVGSFKAGLKTFLVAADLFKESIKLFLPV</sequence>
<keyword evidence="2" id="KW-1185">Reference proteome</keyword>
<proteinExistence type="predicted"/>
<dbReference type="EMBL" id="JAHUTI010026806">
    <property type="protein sequence ID" value="MED6240805.1"/>
    <property type="molecule type" value="Genomic_DNA"/>
</dbReference>